<proteinExistence type="predicted"/>
<accession>A0ACB8BE96</accession>
<organism evidence="1 2">
    <name type="scientific">Leucogyrophana mollusca</name>
    <dbReference type="NCBI Taxonomy" id="85980"/>
    <lineage>
        <taxon>Eukaryota</taxon>
        <taxon>Fungi</taxon>
        <taxon>Dikarya</taxon>
        <taxon>Basidiomycota</taxon>
        <taxon>Agaricomycotina</taxon>
        <taxon>Agaricomycetes</taxon>
        <taxon>Agaricomycetidae</taxon>
        <taxon>Boletales</taxon>
        <taxon>Boletales incertae sedis</taxon>
        <taxon>Leucogyrophana</taxon>
    </lineage>
</organism>
<reference evidence="1" key="1">
    <citation type="journal article" date="2021" name="New Phytol.">
        <title>Evolutionary innovations through gain and loss of genes in the ectomycorrhizal Boletales.</title>
        <authorList>
            <person name="Wu G."/>
            <person name="Miyauchi S."/>
            <person name="Morin E."/>
            <person name="Kuo A."/>
            <person name="Drula E."/>
            <person name="Varga T."/>
            <person name="Kohler A."/>
            <person name="Feng B."/>
            <person name="Cao Y."/>
            <person name="Lipzen A."/>
            <person name="Daum C."/>
            <person name="Hundley H."/>
            <person name="Pangilinan J."/>
            <person name="Johnson J."/>
            <person name="Barry K."/>
            <person name="LaButti K."/>
            <person name="Ng V."/>
            <person name="Ahrendt S."/>
            <person name="Min B."/>
            <person name="Choi I.G."/>
            <person name="Park H."/>
            <person name="Plett J.M."/>
            <person name="Magnuson J."/>
            <person name="Spatafora J.W."/>
            <person name="Nagy L.G."/>
            <person name="Henrissat B."/>
            <person name="Grigoriev I.V."/>
            <person name="Yang Z.L."/>
            <person name="Xu J."/>
            <person name="Martin F.M."/>
        </authorList>
    </citation>
    <scope>NUCLEOTIDE SEQUENCE</scope>
    <source>
        <strain evidence="1">KUC20120723A-06</strain>
    </source>
</reference>
<dbReference type="EMBL" id="MU266436">
    <property type="protein sequence ID" value="KAH7923984.1"/>
    <property type="molecule type" value="Genomic_DNA"/>
</dbReference>
<evidence type="ECO:0000313" key="2">
    <source>
        <dbReference type="Proteomes" id="UP000790709"/>
    </source>
</evidence>
<comment type="caution">
    <text evidence="1">The sequence shown here is derived from an EMBL/GenBank/DDBJ whole genome shotgun (WGS) entry which is preliminary data.</text>
</comment>
<gene>
    <name evidence="1" type="ORF">BV22DRAFT_543238</name>
</gene>
<sequence>MTPAKPQAWPPNVQYISVPRYHTSVSPAMRAFLTNGTYCPNPQNASVPSHAGTSLVRIRYISEPSHPARGQYGLFAVKKIPCRTHIVDYLGEVHCEAKTDSDYDLSLYRSQDGVNVGVDASVMGNEARFTNDYRGIRGKPNAVFVDGRTQLGELRMSIWSSGEAIKKGDEILVSYGKSWWRARTEQKDDKADQG</sequence>
<evidence type="ECO:0000313" key="1">
    <source>
        <dbReference type="EMBL" id="KAH7923984.1"/>
    </source>
</evidence>
<dbReference type="Proteomes" id="UP000790709">
    <property type="component" value="Unassembled WGS sequence"/>
</dbReference>
<protein>
    <submittedName>
        <fullName evidence="1">SET domain protein</fullName>
    </submittedName>
</protein>
<name>A0ACB8BE96_9AGAM</name>
<keyword evidence="2" id="KW-1185">Reference proteome</keyword>